<dbReference type="PIRSF" id="PIRSF006593">
    <property type="entry name" value="UCP006593"/>
    <property type="match status" value="1"/>
</dbReference>
<organism evidence="2 3">
    <name type="scientific">Helicobacter winghamensis</name>
    <dbReference type="NCBI Taxonomy" id="157268"/>
    <lineage>
        <taxon>Bacteria</taxon>
        <taxon>Pseudomonadati</taxon>
        <taxon>Campylobacterota</taxon>
        <taxon>Epsilonproteobacteria</taxon>
        <taxon>Campylobacterales</taxon>
        <taxon>Helicobacteraceae</taxon>
        <taxon>Helicobacter</taxon>
    </lineage>
</organism>
<sequence>MLEAIVAIFKDLDNFQNFLKNHFDFSVLTNQDKAKLQEQLRVFFKNKGIVLESDFEIPPTLLAVLVYEKISEILGNTQPYLEIKTRSIAQARIYKQGFLRNLEEILGQGLSAEEVLEYAVRICVLGNVIDYGSQYSFDLNLESKKILETNFAYFSLESFIKRVENAKQIVLIGDNAGENEFDEILIVALKALYPNLEIYYFVRGADIINDITLKDLKNSDSALFKICKVVDSGVLSPGFIEALASVEAKEIYKNADVILAKGMGNFESMELLARSDCRVFFLFKIKCNVVRDYLKKSLGDFVFFSPFLQ</sequence>
<evidence type="ECO:0000313" key="3">
    <source>
        <dbReference type="Proteomes" id="UP000233350"/>
    </source>
</evidence>
<dbReference type="InterPro" id="IPR002791">
    <property type="entry name" value="ARMT1-like_metal-bd"/>
</dbReference>
<proteinExistence type="predicted"/>
<accession>A0A2N3PJI2</accession>
<protein>
    <recommendedName>
        <fullName evidence="1">Damage-control phosphatase ARMT1-like metal-binding domain-containing protein</fullName>
    </recommendedName>
</protein>
<evidence type="ECO:0000313" key="2">
    <source>
        <dbReference type="EMBL" id="PKT81175.1"/>
    </source>
</evidence>
<dbReference type="Gene3D" id="1.10.285.20">
    <property type="entry name" value="Uncharacterised protein PF01937, DUF89, domain 2"/>
    <property type="match status" value="1"/>
</dbReference>
<dbReference type="STRING" id="556267.HWAG_00227"/>
<keyword evidence="3" id="KW-1185">Reference proteome</keyword>
<dbReference type="Gene3D" id="3.40.50.10880">
    <property type="entry name" value="Uncharacterised protein PF01937, DUF89, domain 3"/>
    <property type="match status" value="1"/>
</dbReference>
<dbReference type="Pfam" id="PF01937">
    <property type="entry name" value="ARMT1-like_dom"/>
    <property type="match status" value="1"/>
</dbReference>
<dbReference type="InterPro" id="IPR014444">
    <property type="entry name" value="PH1575-like"/>
</dbReference>
<dbReference type="Proteomes" id="UP000233350">
    <property type="component" value="Unassembled WGS sequence"/>
</dbReference>
<dbReference type="EMBL" id="MBPK01000032">
    <property type="protein sequence ID" value="PKT81175.1"/>
    <property type="molecule type" value="Genomic_DNA"/>
</dbReference>
<dbReference type="AlphaFoldDB" id="A0A2N3PJI2"/>
<dbReference type="InterPro" id="IPR036075">
    <property type="entry name" value="ARMT-1-like_metal-bd_sf"/>
</dbReference>
<dbReference type="SUPFAM" id="SSF111321">
    <property type="entry name" value="AF1104-like"/>
    <property type="match status" value="1"/>
</dbReference>
<feature type="domain" description="Damage-control phosphatase ARMT1-like metal-binding" evidence="1">
    <location>
        <begin position="37"/>
        <end position="300"/>
    </location>
</feature>
<reference evidence="2 3" key="1">
    <citation type="submission" date="2016-07" db="EMBL/GenBank/DDBJ databases">
        <title>Detection of Helicobacter winghamensis from caecal content of red fox (Vulpes vulpes).</title>
        <authorList>
            <person name="Zanoni R.G."/>
            <person name="Florio D."/>
            <person name="Caffara M."/>
            <person name="Renzi M."/>
            <person name="Parisi A."/>
            <person name="Pasquali F."/>
            <person name="Manfreda G."/>
        </authorList>
    </citation>
    <scope>NUCLEOTIDE SEQUENCE [LARGE SCALE GENOMIC DNA]</scope>
    <source>
        <strain evidence="2 3">295_13</strain>
    </source>
</reference>
<comment type="caution">
    <text evidence="2">The sequence shown here is derived from an EMBL/GenBank/DDBJ whole genome shotgun (WGS) entry which is preliminary data.</text>
</comment>
<name>A0A2N3PJI2_9HELI</name>
<gene>
    <name evidence="2" type="ORF">BCM31_04705</name>
</gene>
<evidence type="ECO:0000259" key="1">
    <source>
        <dbReference type="Pfam" id="PF01937"/>
    </source>
</evidence>